<comment type="caution">
    <text evidence="1">The sequence shown here is derived from an EMBL/GenBank/DDBJ whole genome shotgun (WGS) entry which is preliminary data.</text>
</comment>
<keyword evidence="2" id="KW-1185">Reference proteome</keyword>
<sequence length="27" mass="3182">MRTLCNELAPNREYGHEKCSHKDSKAY</sequence>
<reference evidence="1 2" key="1">
    <citation type="submission" date="2021-04" db="EMBL/GenBank/DDBJ databases">
        <authorList>
            <person name="Rakotoarivonina H."/>
        </authorList>
    </citation>
    <scope>NUCLEOTIDE SEQUENCE [LARGE SCALE GENOMIC DNA]</scope>
    <source>
        <strain evidence="1 2">XE</strain>
    </source>
</reference>
<gene>
    <name evidence="1" type="primary">txxe 2859</name>
    <name evidence="1" type="ORF">TXXE_15295</name>
</gene>
<organism evidence="1 2">
    <name type="scientific">Thermobacillus xylanilyticus</name>
    <dbReference type="NCBI Taxonomy" id="76633"/>
    <lineage>
        <taxon>Bacteria</taxon>
        <taxon>Bacillati</taxon>
        <taxon>Bacillota</taxon>
        <taxon>Bacilli</taxon>
        <taxon>Bacillales</taxon>
        <taxon>Paenibacillaceae</taxon>
        <taxon>Thermobacillus</taxon>
    </lineage>
</organism>
<dbReference type="Proteomes" id="UP000681526">
    <property type="component" value="Unassembled WGS sequence"/>
</dbReference>
<evidence type="ECO:0000313" key="2">
    <source>
        <dbReference type="Proteomes" id="UP000681526"/>
    </source>
</evidence>
<protein>
    <submittedName>
        <fullName evidence="1">Uncharacterized protein</fullName>
    </submittedName>
</protein>
<accession>A0ABM8V718</accession>
<name>A0ABM8V718_THEXY</name>
<evidence type="ECO:0000313" key="1">
    <source>
        <dbReference type="EMBL" id="CAG5091231.1"/>
    </source>
</evidence>
<dbReference type="EMBL" id="CAJRAY010000080">
    <property type="protein sequence ID" value="CAG5091231.1"/>
    <property type="molecule type" value="Genomic_DNA"/>
</dbReference>
<proteinExistence type="predicted"/>